<organism evidence="2 3">
    <name type="scientific">Pannonibacter tanglangensis</name>
    <dbReference type="NCBI Taxonomy" id="2750084"/>
    <lineage>
        <taxon>Bacteria</taxon>
        <taxon>Pseudomonadati</taxon>
        <taxon>Pseudomonadota</taxon>
        <taxon>Alphaproteobacteria</taxon>
        <taxon>Hyphomicrobiales</taxon>
        <taxon>Stappiaceae</taxon>
        <taxon>Pannonibacter</taxon>
    </lineage>
</organism>
<name>A0ABW9ZIK4_9HYPH</name>
<evidence type="ECO:0000259" key="1">
    <source>
        <dbReference type="Pfam" id="PF03413"/>
    </source>
</evidence>
<dbReference type="Proteomes" id="UP000541347">
    <property type="component" value="Unassembled WGS sequence"/>
</dbReference>
<proteinExistence type="predicted"/>
<dbReference type="Gene3D" id="3.10.450.40">
    <property type="match status" value="1"/>
</dbReference>
<feature type="domain" description="PepSY" evidence="1">
    <location>
        <begin position="54"/>
        <end position="103"/>
    </location>
</feature>
<dbReference type="RefSeq" id="WP_161674305.1">
    <property type="nucleotide sequence ID" value="NZ_JAABLP010000001.1"/>
</dbReference>
<gene>
    <name evidence="2" type="ORF">GWI71_04515</name>
</gene>
<evidence type="ECO:0000313" key="2">
    <source>
        <dbReference type="EMBL" id="NBN62939.1"/>
    </source>
</evidence>
<dbReference type="EMBL" id="JAABLP010000001">
    <property type="protein sequence ID" value="NBN62939.1"/>
    <property type="molecule type" value="Genomic_DNA"/>
</dbReference>
<dbReference type="Pfam" id="PF03413">
    <property type="entry name" value="PepSY"/>
    <property type="match status" value="1"/>
</dbReference>
<accession>A0ABW9ZIK4</accession>
<comment type="caution">
    <text evidence="2">The sequence shown here is derived from an EMBL/GenBank/DDBJ whole genome shotgun (WGS) entry which is preliminary data.</text>
</comment>
<keyword evidence="3" id="KW-1185">Reference proteome</keyword>
<sequence length="105" mass="11370">MRQPLILPVLLGLLGLLVLPPSGPVRADDEDHDRARDAVLAQRARPLAEILGRIAATMPGKVLDAELETEDGRALYELKILTPDGRLVELSVDAATGAILEREEE</sequence>
<protein>
    <submittedName>
        <fullName evidence="2">Peptidase</fullName>
    </submittedName>
</protein>
<reference evidence="2 3" key="1">
    <citation type="submission" date="2020-01" db="EMBL/GenBank/DDBJ databases">
        <authorList>
            <person name="Peng S.Y."/>
            <person name="Li J."/>
            <person name="Wang M."/>
            <person name="Wang L."/>
            <person name="Wang C.Q."/>
            <person name="Wang J.R."/>
        </authorList>
    </citation>
    <scope>NUCLEOTIDE SEQUENCE [LARGE SCALE GENOMIC DNA]</scope>
    <source>
        <strain evidence="2 3">XCT-34</strain>
    </source>
</reference>
<dbReference type="InterPro" id="IPR025711">
    <property type="entry name" value="PepSY"/>
</dbReference>
<evidence type="ECO:0000313" key="3">
    <source>
        <dbReference type="Proteomes" id="UP000541347"/>
    </source>
</evidence>